<dbReference type="PROSITE" id="PS51009">
    <property type="entry name" value="CYTCII"/>
    <property type="match status" value="1"/>
</dbReference>
<accession>A0A222FH03</accession>
<proteinExistence type="predicted"/>
<dbReference type="GO" id="GO:0020037">
    <property type="term" value="F:heme binding"/>
    <property type="evidence" value="ECO:0007669"/>
    <property type="project" value="InterPro"/>
</dbReference>
<dbReference type="GO" id="GO:0009055">
    <property type="term" value="F:electron transfer activity"/>
    <property type="evidence" value="ECO:0007669"/>
    <property type="project" value="InterPro"/>
</dbReference>
<sequence length="163" mass="17932">MSIHSRRDIITEEVSVKALKQVTLAAVLGALSMTALAEIKPFEAVEYRKGIFKAVKWQFGPMGDMVKGKIDYDAEEFSRRATNLAALSHMPLEGFRAGTYASSTSALPSIEDDWQTFADTMTQFQNNTAALQQAAASGDMKTIKPAFITVARTCKSCHDKFKD</sequence>
<evidence type="ECO:0000313" key="2">
    <source>
        <dbReference type="Proteomes" id="UP000202440"/>
    </source>
</evidence>
<keyword evidence="2" id="KW-1185">Reference proteome</keyword>
<dbReference type="GO" id="GO:0005506">
    <property type="term" value="F:iron ion binding"/>
    <property type="evidence" value="ECO:0007669"/>
    <property type="project" value="InterPro"/>
</dbReference>
<dbReference type="InterPro" id="IPR002321">
    <property type="entry name" value="Cyt_c_II"/>
</dbReference>
<name>A0A222FH03_9GAMM</name>
<reference evidence="1 2" key="1">
    <citation type="submission" date="2017-07" db="EMBL/GenBank/DDBJ databases">
        <title>Annotated genome sequence of Bacterioplanes sanyensis isolated from Red Sea.</title>
        <authorList>
            <person name="Rehman Z.U."/>
        </authorList>
    </citation>
    <scope>NUCLEOTIDE SEQUENCE [LARGE SCALE GENOMIC DNA]</scope>
    <source>
        <strain evidence="1 2">NV9</strain>
    </source>
</reference>
<dbReference type="GO" id="GO:0022900">
    <property type="term" value="P:electron transport chain"/>
    <property type="evidence" value="ECO:0007669"/>
    <property type="project" value="InterPro"/>
</dbReference>
<dbReference type="EMBL" id="CP022530">
    <property type="protein sequence ID" value="ASP37711.1"/>
    <property type="molecule type" value="Genomic_DNA"/>
</dbReference>
<dbReference type="Pfam" id="PF01322">
    <property type="entry name" value="Cytochrom_C_2"/>
    <property type="match status" value="1"/>
</dbReference>
<dbReference type="AlphaFoldDB" id="A0A222FH03"/>
<gene>
    <name evidence="1" type="ORF">CHH28_03055</name>
</gene>
<protein>
    <submittedName>
        <fullName evidence="1">Cytochrome C</fullName>
    </submittedName>
</protein>
<evidence type="ECO:0000313" key="1">
    <source>
        <dbReference type="EMBL" id="ASP37711.1"/>
    </source>
</evidence>
<dbReference type="SUPFAM" id="SSF47175">
    <property type="entry name" value="Cytochromes"/>
    <property type="match status" value="1"/>
</dbReference>
<dbReference type="InterPro" id="IPR010980">
    <property type="entry name" value="Cyt_c/b562"/>
</dbReference>
<dbReference type="Gene3D" id="1.20.120.10">
    <property type="entry name" value="Cytochrome c/b562"/>
    <property type="match status" value="1"/>
</dbReference>
<dbReference type="Proteomes" id="UP000202440">
    <property type="component" value="Chromosome"/>
</dbReference>
<organism evidence="1 2">
    <name type="scientific">Bacterioplanes sanyensis</name>
    <dbReference type="NCBI Taxonomy" id="1249553"/>
    <lineage>
        <taxon>Bacteria</taxon>
        <taxon>Pseudomonadati</taxon>
        <taxon>Pseudomonadota</taxon>
        <taxon>Gammaproteobacteria</taxon>
        <taxon>Oceanospirillales</taxon>
        <taxon>Oceanospirillaceae</taxon>
        <taxon>Bacterioplanes</taxon>
    </lineage>
</organism>
<dbReference type="KEGG" id="bsan:CHH28_03055"/>